<evidence type="ECO:0000259" key="5">
    <source>
        <dbReference type="Pfam" id="PF04101"/>
    </source>
</evidence>
<dbReference type="InterPro" id="IPR009695">
    <property type="entry name" value="Diacylglyc_glucosyltr_N"/>
</dbReference>
<proteinExistence type="inferred from homology"/>
<sequence length="373" mass="41632">MKHIIFSYVAENSGHKIAADAVRDVLQQELPEVSFLSIDASGYFSPIVKGIILRSYIELIKSDPFVWEYLYDNPKIINLTAKLKEIFDTLKSKRLKKKVFNGFQPDAVVCTHAFSCGVFSALKKNSMNGLPLIAITTDFDIHAYWLHSNVSCYLVANSETADKLMHQGILANRIEVTGIPVSSAFASIEDKRVVRERLKLEDLPTILIMGGNHGIGPMEKIITYLNLLPQLFQIIVVTGKNISLQRKLERLARQIKRPMRIYGYTHNVSELMQAADILISKPGGLTASESLCCGLPMIIVNPIPGQEERNSRYLIKRGAAIMVPHESEVDDVVNKLLRNPEILLEMQENAIKLSKPNAAVRAGEIIKHQCNGG</sequence>
<dbReference type="InterPro" id="IPR007235">
    <property type="entry name" value="Glyco_trans_28_C"/>
</dbReference>
<dbReference type="PANTHER" id="PTHR43025">
    <property type="entry name" value="MONOGALACTOSYLDIACYLGLYCEROL SYNTHASE"/>
    <property type="match status" value="1"/>
</dbReference>
<dbReference type="AlphaFoldDB" id="A0A1J5DMU2"/>
<comment type="caution">
    <text evidence="7">The sequence shown here is derived from an EMBL/GenBank/DDBJ whole genome shotgun (WGS) entry which is preliminary data.</text>
</comment>
<comment type="similarity">
    <text evidence="2">Belongs to the glycosyltransferase 28 family.</text>
</comment>
<dbReference type="Pfam" id="PF06925">
    <property type="entry name" value="MGDG_synth"/>
    <property type="match status" value="1"/>
</dbReference>
<dbReference type="InterPro" id="IPR050519">
    <property type="entry name" value="Glycosyltransf_28_UgtP"/>
</dbReference>
<evidence type="ECO:0000259" key="6">
    <source>
        <dbReference type="Pfam" id="PF06925"/>
    </source>
</evidence>
<dbReference type="SUPFAM" id="SSF53756">
    <property type="entry name" value="UDP-Glycosyltransferase/glycogen phosphorylase"/>
    <property type="match status" value="1"/>
</dbReference>
<comment type="subcellular location">
    <subcellularLocation>
        <location evidence="1">Membrane</location>
    </subcellularLocation>
</comment>
<dbReference type="Proteomes" id="UP000183085">
    <property type="component" value="Unassembled WGS sequence"/>
</dbReference>
<dbReference type="Gene3D" id="3.40.50.2000">
    <property type="entry name" value="Glycogen Phosphorylase B"/>
    <property type="match status" value="1"/>
</dbReference>
<dbReference type="PANTHER" id="PTHR43025:SF3">
    <property type="entry name" value="MONOGALACTOSYLDIACYLGLYCEROL SYNTHASE 1, CHLOROPLASTIC"/>
    <property type="match status" value="1"/>
</dbReference>
<evidence type="ECO:0008006" key="9">
    <source>
        <dbReference type="Google" id="ProtNLM"/>
    </source>
</evidence>
<keyword evidence="4" id="KW-0808">Transferase</keyword>
<protein>
    <recommendedName>
        <fullName evidence="9">Galactosyldiacylglycerol synthase</fullName>
    </recommendedName>
</protein>
<dbReference type="GO" id="GO:0016020">
    <property type="term" value="C:membrane"/>
    <property type="evidence" value="ECO:0007669"/>
    <property type="project" value="UniProtKB-SubCell"/>
</dbReference>
<evidence type="ECO:0000313" key="8">
    <source>
        <dbReference type="Proteomes" id="UP000183085"/>
    </source>
</evidence>
<dbReference type="STRING" id="1817895.AUJ95_08060"/>
<dbReference type="GO" id="GO:0009247">
    <property type="term" value="P:glycolipid biosynthetic process"/>
    <property type="evidence" value="ECO:0007669"/>
    <property type="project" value="InterPro"/>
</dbReference>
<organism evidence="7 8">
    <name type="scientific">Candidatus Desantisbacteria bacterium CG2_30_40_21</name>
    <dbReference type="NCBI Taxonomy" id="1817895"/>
    <lineage>
        <taxon>Bacteria</taxon>
        <taxon>Candidatus Desantisiibacteriota</taxon>
    </lineage>
</organism>
<gene>
    <name evidence="7" type="ORF">AUJ95_08060</name>
</gene>
<accession>A0A1J5DMU2</accession>
<name>A0A1J5DMU2_9BACT</name>
<evidence type="ECO:0000256" key="4">
    <source>
        <dbReference type="ARBA" id="ARBA00022679"/>
    </source>
</evidence>
<evidence type="ECO:0000256" key="2">
    <source>
        <dbReference type="ARBA" id="ARBA00006962"/>
    </source>
</evidence>
<dbReference type="Pfam" id="PF04101">
    <property type="entry name" value="Glyco_tran_28_C"/>
    <property type="match status" value="1"/>
</dbReference>
<evidence type="ECO:0000256" key="3">
    <source>
        <dbReference type="ARBA" id="ARBA00022676"/>
    </source>
</evidence>
<reference evidence="7 8" key="1">
    <citation type="journal article" date="2016" name="Environ. Microbiol.">
        <title>Genomic resolution of a cold subsurface aquifer community provides metabolic insights for novel microbes adapted to high CO concentrations.</title>
        <authorList>
            <person name="Probst A.J."/>
            <person name="Castelle C.J."/>
            <person name="Singh A."/>
            <person name="Brown C.T."/>
            <person name="Anantharaman K."/>
            <person name="Sharon I."/>
            <person name="Hug L.A."/>
            <person name="Burstein D."/>
            <person name="Emerson J.B."/>
            <person name="Thomas B.C."/>
            <person name="Banfield J.F."/>
        </authorList>
    </citation>
    <scope>NUCLEOTIDE SEQUENCE [LARGE SCALE GENOMIC DNA]</scope>
    <source>
        <strain evidence="7">CG2_30_40_21</strain>
    </source>
</reference>
<evidence type="ECO:0000256" key="1">
    <source>
        <dbReference type="ARBA" id="ARBA00004370"/>
    </source>
</evidence>
<keyword evidence="3" id="KW-0328">Glycosyltransferase</keyword>
<feature type="domain" description="Diacylglycerol glucosyltransferase N-terminal" evidence="6">
    <location>
        <begin position="15"/>
        <end position="181"/>
    </location>
</feature>
<feature type="domain" description="Glycosyl transferase family 28 C-terminal" evidence="5">
    <location>
        <begin position="205"/>
        <end position="359"/>
    </location>
</feature>
<dbReference type="EMBL" id="MNYI01000207">
    <property type="protein sequence ID" value="OIP37521.1"/>
    <property type="molecule type" value="Genomic_DNA"/>
</dbReference>
<dbReference type="GO" id="GO:0016758">
    <property type="term" value="F:hexosyltransferase activity"/>
    <property type="evidence" value="ECO:0007669"/>
    <property type="project" value="InterPro"/>
</dbReference>
<evidence type="ECO:0000313" key="7">
    <source>
        <dbReference type="EMBL" id="OIP37521.1"/>
    </source>
</evidence>